<comment type="caution">
    <text evidence="1">The sequence shown here is derived from an EMBL/GenBank/DDBJ whole genome shotgun (WGS) entry which is preliminary data.</text>
</comment>
<gene>
    <name evidence="1" type="ORF">MQP27_41590</name>
</gene>
<evidence type="ECO:0000313" key="2">
    <source>
        <dbReference type="Proteomes" id="UP001165269"/>
    </source>
</evidence>
<organism evidence="1 2">
    <name type="scientific">Streptomyces cylindrosporus</name>
    <dbReference type="NCBI Taxonomy" id="2927583"/>
    <lineage>
        <taxon>Bacteria</taxon>
        <taxon>Bacillati</taxon>
        <taxon>Actinomycetota</taxon>
        <taxon>Actinomycetes</taxon>
        <taxon>Kitasatosporales</taxon>
        <taxon>Streptomycetaceae</taxon>
        <taxon>Streptomyces</taxon>
    </lineage>
</organism>
<reference evidence="1" key="1">
    <citation type="submission" date="2022-03" db="EMBL/GenBank/DDBJ databases">
        <title>Streptomyces 7R015 and 7R016 isolated from Barleria lupulina in Thailand.</title>
        <authorList>
            <person name="Kanchanasin P."/>
            <person name="Phongsopitanun W."/>
            <person name="Tanasupawat S."/>
        </authorList>
    </citation>
    <scope>NUCLEOTIDE SEQUENCE</scope>
    <source>
        <strain evidence="1">7R015</strain>
    </source>
</reference>
<proteinExistence type="predicted"/>
<dbReference type="EMBL" id="JALDAY010000015">
    <property type="protein sequence ID" value="MCI3277582.1"/>
    <property type="molecule type" value="Genomic_DNA"/>
</dbReference>
<accession>A0ABS9YK09</accession>
<protein>
    <recommendedName>
        <fullName evidence="3">HNH endonuclease</fullName>
    </recommendedName>
</protein>
<keyword evidence="2" id="KW-1185">Reference proteome</keyword>
<sequence>MIVERTGRARAGRGCRWCGPRVETVLFEVEDTKTGGVGTEAVCCTCGKSQHRWGLERRFWAAERHKELVVALLVGVWLSEQVIRLAKHLQLSATQLALFTPVAPP</sequence>
<dbReference type="RefSeq" id="WP_242775412.1">
    <property type="nucleotide sequence ID" value="NZ_JALDAY010000015.1"/>
</dbReference>
<evidence type="ECO:0000313" key="1">
    <source>
        <dbReference type="EMBL" id="MCI3277582.1"/>
    </source>
</evidence>
<evidence type="ECO:0008006" key="3">
    <source>
        <dbReference type="Google" id="ProtNLM"/>
    </source>
</evidence>
<name>A0ABS9YK09_9ACTN</name>
<dbReference type="Proteomes" id="UP001165269">
    <property type="component" value="Unassembled WGS sequence"/>
</dbReference>